<dbReference type="SUPFAM" id="SSF53756">
    <property type="entry name" value="UDP-Glycosyltransferase/glycogen phosphorylase"/>
    <property type="match status" value="1"/>
</dbReference>
<comment type="caution">
    <text evidence="3">The sequence shown here is derived from an EMBL/GenBank/DDBJ whole genome shotgun (WGS) entry which is preliminary data.</text>
</comment>
<keyword evidence="2" id="KW-0808">Transferase</keyword>
<dbReference type="Gene3D" id="3.40.50.2000">
    <property type="entry name" value="Glycogen Phosphorylase B"/>
    <property type="match status" value="2"/>
</dbReference>
<evidence type="ECO:0000313" key="3">
    <source>
        <dbReference type="EMBL" id="GAA4485866.1"/>
    </source>
</evidence>
<dbReference type="EMBL" id="BAABGP010000014">
    <property type="protein sequence ID" value="GAA4485866.1"/>
    <property type="molecule type" value="Genomic_DNA"/>
</dbReference>
<evidence type="ECO:0000313" key="4">
    <source>
        <dbReference type="Proteomes" id="UP001500731"/>
    </source>
</evidence>
<dbReference type="PANTHER" id="PTHR12526:SF629">
    <property type="entry name" value="TEICHURONIC ACID BIOSYNTHESIS GLYCOSYLTRANSFERASE TUAH-RELATED"/>
    <property type="match status" value="1"/>
</dbReference>
<dbReference type="RefSeq" id="WP_345186728.1">
    <property type="nucleotide sequence ID" value="NZ_BAABGP010000014.1"/>
</dbReference>
<dbReference type="Proteomes" id="UP001500731">
    <property type="component" value="Unassembled WGS sequence"/>
</dbReference>
<evidence type="ECO:0008006" key="5">
    <source>
        <dbReference type="Google" id="ProtNLM"/>
    </source>
</evidence>
<proteinExistence type="predicted"/>
<evidence type="ECO:0000256" key="1">
    <source>
        <dbReference type="ARBA" id="ARBA00022676"/>
    </source>
</evidence>
<name>A0ABP8PGJ9_9MICO</name>
<protein>
    <recommendedName>
        <fullName evidence="5">Glycosyltransferase</fullName>
    </recommendedName>
</protein>
<keyword evidence="1" id="KW-0328">Glycosyltransferase</keyword>
<reference evidence="4" key="1">
    <citation type="journal article" date="2019" name="Int. J. Syst. Evol. Microbiol.">
        <title>The Global Catalogue of Microorganisms (GCM) 10K type strain sequencing project: providing services to taxonomists for standard genome sequencing and annotation.</title>
        <authorList>
            <consortium name="The Broad Institute Genomics Platform"/>
            <consortium name="The Broad Institute Genome Sequencing Center for Infectious Disease"/>
            <person name="Wu L."/>
            <person name="Ma J."/>
        </authorList>
    </citation>
    <scope>NUCLEOTIDE SEQUENCE [LARGE SCALE GENOMIC DNA]</scope>
    <source>
        <strain evidence="4">JCM 17839</strain>
    </source>
</reference>
<evidence type="ECO:0000256" key="2">
    <source>
        <dbReference type="ARBA" id="ARBA00022679"/>
    </source>
</evidence>
<organism evidence="3 4">
    <name type="scientific">Microbacterium panaciterrae</name>
    <dbReference type="NCBI Taxonomy" id="985759"/>
    <lineage>
        <taxon>Bacteria</taxon>
        <taxon>Bacillati</taxon>
        <taxon>Actinomycetota</taxon>
        <taxon>Actinomycetes</taxon>
        <taxon>Micrococcales</taxon>
        <taxon>Microbacteriaceae</taxon>
        <taxon>Microbacterium</taxon>
    </lineage>
</organism>
<sequence>MADSSETVKRNRLLLLTHQYPYDYGDAAFIRNEIDALAEAFDEVLIVSLTAPDAPLLPLRPNVRFLGSVGTISASRAIRGMLNPARAIRAIRVFFGEGFGRSASKLRSDLIAATTGAWIASRTPIREATNGREPLAIYSFWGVDIAYVLPWLRRRANRIAVRVHRYDLDERTAGYRPLRRNVLGTADTILTIAQSGRDYLLEQAPYLAPERIVVRHLGTPPQPMPRHADHQDEVVRIASCSSVIPLKRVDLILRTASELAERGHTVAWTHFGDGPLLEEIRAEAERAVQTTPGLTIELPGRLPTDEILARYREVPPGVFLNLSTTEGIPVSAMEAASYGIPIVATNVGSTHELVGEDLGSGILVDVRDDERRIASAVERVVDPSARYDSRAVWAQRFDSAANARAAARSVLGLTR</sequence>
<keyword evidence="4" id="KW-1185">Reference proteome</keyword>
<gene>
    <name evidence="3" type="ORF">GCM10023171_20860</name>
</gene>
<dbReference type="PANTHER" id="PTHR12526">
    <property type="entry name" value="GLYCOSYLTRANSFERASE"/>
    <property type="match status" value="1"/>
</dbReference>
<dbReference type="Pfam" id="PF13692">
    <property type="entry name" value="Glyco_trans_1_4"/>
    <property type="match status" value="1"/>
</dbReference>
<accession>A0ABP8PGJ9</accession>